<dbReference type="InterPro" id="IPR013384">
    <property type="entry name" value="Flagell_FlgL"/>
</dbReference>
<organism evidence="6 7">
    <name type="scientific">Georgenia satyanarayanai</name>
    <dbReference type="NCBI Taxonomy" id="860221"/>
    <lineage>
        <taxon>Bacteria</taxon>
        <taxon>Bacillati</taxon>
        <taxon>Actinomycetota</taxon>
        <taxon>Actinomycetes</taxon>
        <taxon>Micrococcales</taxon>
        <taxon>Bogoriellaceae</taxon>
        <taxon>Georgenia</taxon>
    </lineage>
</organism>
<feature type="domain" description="Flagellin N-terminal" evidence="4">
    <location>
        <begin position="9"/>
        <end position="142"/>
    </location>
</feature>
<dbReference type="Gene3D" id="1.20.1330.10">
    <property type="entry name" value="f41 fragment of flagellin, N-terminal domain"/>
    <property type="match status" value="1"/>
</dbReference>
<keyword evidence="3" id="KW-0975">Bacterial flagellum</keyword>
<dbReference type="RefSeq" id="WP_110851566.1">
    <property type="nucleotide sequence ID" value="NZ_QKLZ01000002.1"/>
</dbReference>
<gene>
    <name evidence="6" type="ORF">SAMN05216184_102245</name>
</gene>
<dbReference type="Proteomes" id="UP000250222">
    <property type="component" value="Unassembled WGS sequence"/>
</dbReference>
<evidence type="ECO:0000259" key="5">
    <source>
        <dbReference type="Pfam" id="PF00700"/>
    </source>
</evidence>
<dbReference type="InterPro" id="IPR001492">
    <property type="entry name" value="Flagellin"/>
</dbReference>
<dbReference type="PANTHER" id="PTHR42792:SF1">
    <property type="entry name" value="FLAGELLAR HOOK-ASSOCIATED PROTEIN 3"/>
    <property type="match status" value="1"/>
</dbReference>
<sequence length="316" mass="33597">MIGRVTQQGLQRASLNQLQTNLSELARLQERLTTGKVITKPSDDPAGTVDAMRLRSDQRTTAQHARNTADGDSWLTTVDGALGDALTQLRRARDLTLQGASTGSQGAASRSALASELRATADSMLEVANTTYLNRSVFAGTSTEAAFTLTDTGTVTYSGRPGAEVLRQVSDTTKVRVDSPGSEVFGVDVVDADGELVRDAATGEPVGMSVFTLLREVAAKVEAGDPDVGRFVTEIDTRMNAFLGEVGSVGTRHNQVLQAKDALETREIALTNQLSSVEDADLAKTIVDLELQEVGYQAALGATSRVLQPSLLDFLR</sequence>
<dbReference type="PRINTS" id="PR00207">
    <property type="entry name" value="FLAGELLIN"/>
</dbReference>
<evidence type="ECO:0000256" key="1">
    <source>
        <dbReference type="ARBA" id="ARBA00004365"/>
    </source>
</evidence>
<keyword evidence="6" id="KW-0282">Flagellum</keyword>
<dbReference type="NCBIfam" id="TIGR02550">
    <property type="entry name" value="flagell_flgL"/>
    <property type="match status" value="1"/>
</dbReference>
<evidence type="ECO:0000256" key="2">
    <source>
        <dbReference type="ARBA" id="ARBA00005709"/>
    </source>
</evidence>
<dbReference type="GO" id="GO:0071973">
    <property type="term" value="P:bacterial-type flagellum-dependent cell motility"/>
    <property type="evidence" value="ECO:0007669"/>
    <property type="project" value="InterPro"/>
</dbReference>
<reference evidence="6 7" key="1">
    <citation type="submission" date="2016-10" db="EMBL/GenBank/DDBJ databases">
        <authorList>
            <person name="Cai Z."/>
        </authorList>
    </citation>
    <scope>NUCLEOTIDE SEQUENCE [LARGE SCALE GENOMIC DNA]</scope>
    <source>
        <strain evidence="6 7">CGMCC 1.10826</strain>
    </source>
</reference>
<proteinExistence type="inferred from homology"/>
<dbReference type="EMBL" id="UETB01000002">
    <property type="protein sequence ID" value="SSA39325.1"/>
    <property type="molecule type" value="Genomic_DNA"/>
</dbReference>
<name>A0A2Y9A530_9MICO</name>
<comment type="subcellular location">
    <subcellularLocation>
        <location evidence="1">Bacterial flagellum</location>
    </subcellularLocation>
</comment>
<dbReference type="GO" id="GO:0009424">
    <property type="term" value="C:bacterial-type flagellum hook"/>
    <property type="evidence" value="ECO:0007669"/>
    <property type="project" value="InterPro"/>
</dbReference>
<dbReference type="InterPro" id="IPR001029">
    <property type="entry name" value="Flagellin_N"/>
</dbReference>
<dbReference type="Pfam" id="PF00700">
    <property type="entry name" value="Flagellin_C"/>
    <property type="match status" value="1"/>
</dbReference>
<dbReference type="PANTHER" id="PTHR42792">
    <property type="entry name" value="FLAGELLIN"/>
    <property type="match status" value="1"/>
</dbReference>
<keyword evidence="6" id="KW-0969">Cilium</keyword>
<evidence type="ECO:0000313" key="7">
    <source>
        <dbReference type="Proteomes" id="UP000250222"/>
    </source>
</evidence>
<accession>A0A2Y9A530</accession>
<dbReference type="InterPro" id="IPR046358">
    <property type="entry name" value="Flagellin_C"/>
</dbReference>
<dbReference type="SUPFAM" id="SSF64518">
    <property type="entry name" value="Phase 1 flagellin"/>
    <property type="match status" value="1"/>
</dbReference>
<dbReference type="GO" id="GO:0005198">
    <property type="term" value="F:structural molecule activity"/>
    <property type="evidence" value="ECO:0007669"/>
    <property type="project" value="InterPro"/>
</dbReference>
<dbReference type="Pfam" id="PF00669">
    <property type="entry name" value="Flagellin_N"/>
    <property type="match status" value="1"/>
</dbReference>
<keyword evidence="7" id="KW-1185">Reference proteome</keyword>
<dbReference type="OrthoDB" id="9758307at2"/>
<dbReference type="AlphaFoldDB" id="A0A2Y9A530"/>
<evidence type="ECO:0000259" key="4">
    <source>
        <dbReference type="Pfam" id="PF00669"/>
    </source>
</evidence>
<evidence type="ECO:0000313" key="6">
    <source>
        <dbReference type="EMBL" id="SSA39325.1"/>
    </source>
</evidence>
<keyword evidence="6" id="KW-0966">Cell projection</keyword>
<protein>
    <submittedName>
        <fullName evidence="6">Flagellar hook-associated protein 3 FlgL</fullName>
    </submittedName>
</protein>
<feature type="domain" description="Flagellin C-terminal" evidence="5">
    <location>
        <begin position="234"/>
        <end position="315"/>
    </location>
</feature>
<comment type="similarity">
    <text evidence="2">Belongs to the bacterial flagellin family.</text>
</comment>
<evidence type="ECO:0000256" key="3">
    <source>
        <dbReference type="ARBA" id="ARBA00023143"/>
    </source>
</evidence>